<evidence type="ECO:0000313" key="3">
    <source>
        <dbReference type="Proteomes" id="UP000460287"/>
    </source>
</evidence>
<dbReference type="PANTHER" id="PTHR33169:SF13">
    <property type="entry name" value="PADR-FAMILY TRANSCRIPTIONAL REGULATOR"/>
    <property type="match status" value="1"/>
</dbReference>
<evidence type="ECO:0000259" key="1">
    <source>
        <dbReference type="Pfam" id="PF03551"/>
    </source>
</evidence>
<comment type="caution">
    <text evidence="2">The sequence shown here is derived from an EMBL/GenBank/DDBJ whole genome shotgun (WGS) entry which is preliminary data.</text>
</comment>
<accession>A0A7X2T0K7</accession>
<dbReference type="AlphaFoldDB" id="A0A7X2T0K7"/>
<keyword evidence="3" id="KW-1185">Reference proteome</keyword>
<dbReference type="InterPro" id="IPR036388">
    <property type="entry name" value="WH-like_DNA-bd_sf"/>
</dbReference>
<dbReference type="Proteomes" id="UP000460287">
    <property type="component" value="Unassembled WGS sequence"/>
</dbReference>
<dbReference type="PANTHER" id="PTHR33169">
    <property type="entry name" value="PADR-FAMILY TRANSCRIPTIONAL REGULATOR"/>
    <property type="match status" value="1"/>
</dbReference>
<dbReference type="Gene3D" id="1.10.10.10">
    <property type="entry name" value="Winged helix-like DNA-binding domain superfamily/Winged helix DNA-binding domain"/>
    <property type="match status" value="1"/>
</dbReference>
<dbReference type="Pfam" id="PF03551">
    <property type="entry name" value="PadR"/>
    <property type="match status" value="1"/>
</dbReference>
<organism evidence="2 3">
    <name type="scientific">Inconstantimicrobium porci</name>
    <dbReference type="NCBI Taxonomy" id="2652291"/>
    <lineage>
        <taxon>Bacteria</taxon>
        <taxon>Bacillati</taxon>
        <taxon>Bacillota</taxon>
        <taxon>Clostridia</taxon>
        <taxon>Eubacteriales</taxon>
        <taxon>Clostridiaceae</taxon>
        <taxon>Inconstantimicrobium</taxon>
    </lineage>
</organism>
<protein>
    <submittedName>
        <fullName evidence="2">PadR family transcriptional regulator</fullName>
    </submittedName>
</protein>
<dbReference type="InterPro" id="IPR052509">
    <property type="entry name" value="Metal_resp_DNA-bind_regulator"/>
</dbReference>
<proteinExistence type="predicted"/>
<evidence type="ECO:0000313" key="2">
    <source>
        <dbReference type="EMBL" id="MSR90707.1"/>
    </source>
</evidence>
<dbReference type="RefSeq" id="WP_154530592.1">
    <property type="nucleotide sequence ID" value="NZ_JAQXTV010000019.1"/>
</dbReference>
<reference evidence="2 3" key="1">
    <citation type="submission" date="2019-08" db="EMBL/GenBank/DDBJ databases">
        <title>In-depth cultivation of the pig gut microbiome towards novel bacterial diversity and tailored functional studies.</title>
        <authorList>
            <person name="Wylensek D."/>
            <person name="Hitch T.C.A."/>
            <person name="Clavel T."/>
        </authorList>
    </citation>
    <scope>NUCLEOTIDE SEQUENCE [LARGE SCALE GENOMIC DNA]</scope>
    <source>
        <strain evidence="2 3">WCA-383-APC-5B</strain>
    </source>
</reference>
<name>A0A7X2T0K7_9CLOT</name>
<dbReference type="EMBL" id="VULX01000004">
    <property type="protein sequence ID" value="MSR90707.1"/>
    <property type="molecule type" value="Genomic_DNA"/>
</dbReference>
<dbReference type="InterPro" id="IPR036390">
    <property type="entry name" value="WH_DNA-bd_sf"/>
</dbReference>
<feature type="domain" description="Transcription regulator PadR N-terminal" evidence="1">
    <location>
        <begin position="22"/>
        <end position="84"/>
    </location>
</feature>
<dbReference type="SUPFAM" id="SSF46785">
    <property type="entry name" value="Winged helix' DNA-binding domain"/>
    <property type="match status" value="1"/>
</dbReference>
<gene>
    <name evidence="2" type="ORF">FYJ33_04555</name>
</gene>
<sequence>MADNLEKHIPLTESTYYILLSLTEEMHGYGIMQKVDEMSKGNVKLGPGTLYGALSKLLKQGFIKEIQDDTRRKNYVLTECGMELVKMQHERIKILYDNGVKIVEEK</sequence>
<dbReference type="InterPro" id="IPR005149">
    <property type="entry name" value="Tscrpt_reg_PadR_N"/>
</dbReference>